<dbReference type="AlphaFoldDB" id="A0A318U4Q3"/>
<comment type="caution">
    <text evidence="2">The sequence shown here is derived from an EMBL/GenBank/DDBJ whole genome shotgun (WGS) entry which is preliminary data.</text>
</comment>
<gene>
    <name evidence="2" type="ORF">C8J30_101414</name>
</gene>
<accession>A0A318U4Q3</accession>
<dbReference type="Proteomes" id="UP000247727">
    <property type="component" value="Unassembled WGS sequence"/>
</dbReference>
<keyword evidence="3" id="KW-1185">Reference proteome</keyword>
<dbReference type="EMBL" id="QJTK01000001">
    <property type="protein sequence ID" value="PYF13029.1"/>
    <property type="molecule type" value="Genomic_DNA"/>
</dbReference>
<reference evidence="2 3" key="1">
    <citation type="submission" date="2018-06" db="EMBL/GenBank/DDBJ databases">
        <title>Genomic Encyclopedia of Type Strains, Phase III (KMG-III): the genomes of soil and plant-associated and newly described type strains.</title>
        <authorList>
            <person name="Whitman W."/>
        </authorList>
    </citation>
    <scope>NUCLEOTIDE SEQUENCE [LARGE SCALE GENOMIC DNA]</scope>
    <source>
        <strain evidence="2 3">JA737</strain>
    </source>
</reference>
<feature type="region of interest" description="Disordered" evidence="1">
    <location>
        <begin position="62"/>
        <end position="86"/>
    </location>
</feature>
<evidence type="ECO:0000313" key="3">
    <source>
        <dbReference type="Proteomes" id="UP000247727"/>
    </source>
</evidence>
<evidence type="ECO:0000256" key="1">
    <source>
        <dbReference type="SAM" id="MobiDB-lite"/>
    </source>
</evidence>
<sequence length="86" mass="8342">MGRIFKAILVLLVAAVLGTLGYAYFGDMSAEPVEIRTPVALPDLAPAPGSVAPVVPETAMAPAAPADASAPQSGAAPAAAGAGLDD</sequence>
<name>A0A318U4Q3_9RHOB</name>
<organism evidence="2 3">
    <name type="scientific">Rhodobacter viridis</name>
    <dbReference type="NCBI Taxonomy" id="1054202"/>
    <lineage>
        <taxon>Bacteria</taxon>
        <taxon>Pseudomonadati</taxon>
        <taxon>Pseudomonadota</taxon>
        <taxon>Alphaproteobacteria</taxon>
        <taxon>Rhodobacterales</taxon>
        <taxon>Rhodobacter group</taxon>
        <taxon>Rhodobacter</taxon>
    </lineage>
</organism>
<evidence type="ECO:0000313" key="2">
    <source>
        <dbReference type="EMBL" id="PYF13029.1"/>
    </source>
</evidence>
<dbReference type="RefSeq" id="WP_110804041.1">
    <property type="nucleotide sequence ID" value="NZ_QJTK01000001.1"/>
</dbReference>
<proteinExistence type="predicted"/>
<protein>
    <submittedName>
        <fullName evidence="2">Uncharacterized protein</fullName>
    </submittedName>
</protein>